<accession>A0A2N4TS20</accession>
<dbReference type="Proteomes" id="UP000234456">
    <property type="component" value="Unassembled WGS sequence"/>
</dbReference>
<reference evidence="1 2" key="1">
    <citation type="submission" date="2017-12" db="EMBL/GenBank/DDBJ databases">
        <title>Draft genome sequence of Ralstonia pickettii 52.</title>
        <authorList>
            <person name="Zheng B."/>
        </authorList>
    </citation>
    <scope>NUCLEOTIDE SEQUENCE [LARGE SCALE GENOMIC DNA]</scope>
    <source>
        <strain evidence="1 2">52</strain>
    </source>
</reference>
<dbReference type="AlphaFoldDB" id="A0A2N4TS20"/>
<protein>
    <submittedName>
        <fullName evidence="1">GlcNAc-PI de-N-acetylase</fullName>
    </submittedName>
</protein>
<proteinExistence type="predicted"/>
<dbReference type="SUPFAM" id="SSF102588">
    <property type="entry name" value="LmbE-like"/>
    <property type="match status" value="1"/>
</dbReference>
<dbReference type="Gene3D" id="3.40.50.10320">
    <property type="entry name" value="LmbE-like"/>
    <property type="match status" value="1"/>
</dbReference>
<gene>
    <name evidence="1" type="ORF">C0Q88_11000</name>
</gene>
<sequence length="240" mass="26076">MSRALHDRVAGLGPVLVISPHFDDAIFSCGALLAAHHGSRTVTVFGGAPATPVSTAWDREAGFADSNQALAARRLEDAQAHAQVSATVHHLDFCDSQYGQTPSVAELERALYRLVERRAADAVFVPLGLFHSDHVLVHEAALLLLRKMPQQLWIGYEDALYRRGRGAVQDRIVALAAQDIVATPVSPVTAVDGRQKRRAVACYVSQLRAFGPGGVEDLHQPERFWRLEPKQGEPDHATAG</sequence>
<evidence type="ECO:0000313" key="1">
    <source>
        <dbReference type="EMBL" id="PLC42486.1"/>
    </source>
</evidence>
<dbReference type="RefSeq" id="WP_102065569.1">
    <property type="nucleotide sequence ID" value="NZ_PKQE01000002.1"/>
</dbReference>
<dbReference type="OrthoDB" id="116799at2"/>
<dbReference type="InterPro" id="IPR024078">
    <property type="entry name" value="LmbE-like_dom_sf"/>
</dbReference>
<dbReference type="InterPro" id="IPR003737">
    <property type="entry name" value="GlcNAc_PI_deacetylase-related"/>
</dbReference>
<organism evidence="1 2">
    <name type="scientific">Ralstonia pickettii</name>
    <name type="common">Burkholderia pickettii</name>
    <dbReference type="NCBI Taxonomy" id="329"/>
    <lineage>
        <taxon>Bacteria</taxon>
        <taxon>Pseudomonadati</taxon>
        <taxon>Pseudomonadota</taxon>
        <taxon>Betaproteobacteria</taxon>
        <taxon>Burkholderiales</taxon>
        <taxon>Burkholderiaceae</taxon>
        <taxon>Ralstonia</taxon>
    </lineage>
</organism>
<dbReference type="Pfam" id="PF02585">
    <property type="entry name" value="PIG-L"/>
    <property type="match status" value="1"/>
</dbReference>
<evidence type="ECO:0000313" key="2">
    <source>
        <dbReference type="Proteomes" id="UP000234456"/>
    </source>
</evidence>
<name>A0A2N4TS20_RALPI</name>
<comment type="caution">
    <text evidence="1">The sequence shown here is derived from an EMBL/GenBank/DDBJ whole genome shotgun (WGS) entry which is preliminary data.</text>
</comment>
<dbReference type="EMBL" id="PKQE01000002">
    <property type="protein sequence ID" value="PLC42486.1"/>
    <property type="molecule type" value="Genomic_DNA"/>
</dbReference>